<evidence type="ECO:0000313" key="2">
    <source>
        <dbReference type="EMBL" id="OYO18358.1"/>
    </source>
</evidence>
<dbReference type="InterPro" id="IPR019993">
    <property type="entry name" value="RecB_nuclease_TM0106_put"/>
</dbReference>
<dbReference type="NCBIfam" id="TIGR03491">
    <property type="entry name" value="TM0106 family RecB-like putative nuclease"/>
    <property type="match status" value="1"/>
</dbReference>
<dbReference type="EMBL" id="NMVQ01000044">
    <property type="protein sequence ID" value="OYO18358.1"/>
    <property type="molecule type" value="Genomic_DNA"/>
</dbReference>
<evidence type="ECO:0000259" key="1">
    <source>
        <dbReference type="Pfam" id="PF13482"/>
    </source>
</evidence>
<evidence type="ECO:0000313" key="3">
    <source>
        <dbReference type="Proteomes" id="UP000216311"/>
    </source>
</evidence>
<accession>A0A255GRD8</accession>
<proteinExistence type="predicted"/>
<name>A0A255GRD8_9ACTN</name>
<dbReference type="Pfam" id="PF13482">
    <property type="entry name" value="RNase_H_2"/>
    <property type="match status" value="1"/>
</dbReference>
<reference evidence="2 3" key="1">
    <citation type="submission" date="2017-07" db="EMBL/GenBank/DDBJ databases">
        <title>Draft whole genome sequences of clinical Proprionibacteriaceae strains.</title>
        <authorList>
            <person name="Bernier A.-M."/>
            <person name="Bernard K."/>
            <person name="Domingo M.-C."/>
        </authorList>
    </citation>
    <scope>NUCLEOTIDE SEQUENCE [LARGE SCALE GENOMIC DNA]</scope>
    <source>
        <strain evidence="2 3">NML 130396</strain>
    </source>
</reference>
<comment type="caution">
    <text evidence="2">The sequence shown here is derived from an EMBL/GenBank/DDBJ whole genome shotgun (WGS) entry which is preliminary data.</text>
</comment>
<dbReference type="InterPro" id="IPR012337">
    <property type="entry name" value="RNaseH-like_sf"/>
</dbReference>
<dbReference type="Proteomes" id="UP000216311">
    <property type="component" value="Unassembled WGS sequence"/>
</dbReference>
<gene>
    <name evidence="2" type="ORF">CGZ93_15315</name>
</gene>
<organism evidence="2 3">
    <name type="scientific">Enemella dayhoffiae</name>
    <dbReference type="NCBI Taxonomy" id="2016507"/>
    <lineage>
        <taxon>Bacteria</taxon>
        <taxon>Bacillati</taxon>
        <taxon>Actinomycetota</taxon>
        <taxon>Actinomycetes</taxon>
        <taxon>Propionibacteriales</taxon>
        <taxon>Propionibacteriaceae</taxon>
        <taxon>Enemella</taxon>
    </lineage>
</organism>
<keyword evidence="3" id="KW-1185">Reference proteome</keyword>
<protein>
    <submittedName>
        <fullName evidence="2">Nuclease</fullName>
    </submittedName>
</protein>
<feature type="domain" description="YprB ribonuclease H-like" evidence="1">
    <location>
        <begin position="382"/>
        <end position="562"/>
    </location>
</feature>
<dbReference type="SUPFAM" id="SSF53098">
    <property type="entry name" value="Ribonuclease H-like"/>
    <property type="match status" value="1"/>
</dbReference>
<dbReference type="InterPro" id="IPR038720">
    <property type="entry name" value="YprB_RNase_H-like_dom"/>
</dbReference>
<sequence>MLLDAWAAQTCAVKTWYAHAPAVPDQPATDESLREAFNGGASFSDLVLDEVVRVGPGDLVDLRPLAGAGVAEWAEASRAALGSGAPLIIGALLPVDVSGHRSGRPHLLVRGEDATPDRPGYHPVLVTRRRVCEPNRAGRPTARVSGFGDPAYASALDLEDRTLKLGRDGPLIQLGHYWRMLQAAGHAAGSAPEAGLIGTDAYPLGTDPQTGEPGVCWVPLDQPLVRTFSRSSETGWRLRTVLERQDHEHAFRVKVAENARAGGEAIVQPVRNRECDHCVWWQHCRPLLGADDISVRIDRTPLDVREIGVLRSLGIRTVTELAAAELAEVLPRYLPEVRHREGAESRIRNAHRRAGLMVAGVDLEKITSGPIEVPTAPVEIDLDIETSAEDHVYLWGFLVHDRRTEGPPRFVEFSAWRELDADGEVELAARAMRWLRDLEAEVGQVRVFHYSPYEVNRLQLLAERSDDPELQWALGNSAEWCDLFTIVRDHYFGTRGLGLKVVASLGAGFRWRDEDPGGLNSQSWYAEACLGATEEARAAARQRVLDYNEDDVRATWHLRQWLRTHTG</sequence>
<dbReference type="AlphaFoldDB" id="A0A255GRD8"/>